<dbReference type="SMART" id="SM00745">
    <property type="entry name" value="MIT"/>
    <property type="match status" value="1"/>
</dbReference>
<dbReference type="Pfam" id="PF04212">
    <property type="entry name" value="MIT"/>
    <property type="match status" value="1"/>
</dbReference>
<evidence type="ECO:0000259" key="1">
    <source>
        <dbReference type="SMART" id="SM00745"/>
    </source>
</evidence>
<feature type="domain" description="MIT" evidence="1">
    <location>
        <begin position="3"/>
        <end position="80"/>
    </location>
</feature>
<gene>
    <name evidence="2" type="ORF">MONBRDRAFT_37696</name>
</gene>
<organism evidence="2 3">
    <name type="scientific">Monosiga brevicollis</name>
    <name type="common">Choanoflagellate</name>
    <dbReference type="NCBI Taxonomy" id="81824"/>
    <lineage>
        <taxon>Eukaryota</taxon>
        <taxon>Choanoflagellata</taxon>
        <taxon>Craspedida</taxon>
        <taxon>Salpingoecidae</taxon>
        <taxon>Monosiga</taxon>
    </lineage>
</organism>
<dbReference type="Gene3D" id="1.20.58.80">
    <property type="entry name" value="Phosphotransferase system, lactose/cellobiose-type IIA subunit"/>
    <property type="match status" value="1"/>
</dbReference>
<dbReference type="InterPro" id="IPR036181">
    <property type="entry name" value="MIT_dom_sf"/>
</dbReference>
<dbReference type="KEGG" id="mbr:MONBRDRAFT_37696"/>
<dbReference type="OMA" id="HAAVEMD"/>
<name>A9V3C1_MONBE</name>
<dbReference type="RefSeq" id="XP_001747111.1">
    <property type="nucleotide sequence ID" value="XM_001747059.1"/>
</dbReference>
<dbReference type="InterPro" id="IPR007330">
    <property type="entry name" value="MIT_dom"/>
</dbReference>
<protein>
    <recommendedName>
        <fullName evidence="1">MIT domain-containing protein</fullName>
    </recommendedName>
</protein>
<reference evidence="2 3" key="1">
    <citation type="journal article" date="2008" name="Nature">
        <title>The genome of the choanoflagellate Monosiga brevicollis and the origin of metazoans.</title>
        <authorList>
            <consortium name="JGI Sequencing"/>
            <person name="King N."/>
            <person name="Westbrook M.J."/>
            <person name="Young S.L."/>
            <person name="Kuo A."/>
            <person name="Abedin M."/>
            <person name="Chapman J."/>
            <person name="Fairclough S."/>
            <person name="Hellsten U."/>
            <person name="Isogai Y."/>
            <person name="Letunic I."/>
            <person name="Marr M."/>
            <person name="Pincus D."/>
            <person name="Putnam N."/>
            <person name="Rokas A."/>
            <person name="Wright K.J."/>
            <person name="Zuzow R."/>
            <person name="Dirks W."/>
            <person name="Good M."/>
            <person name="Goodstein D."/>
            <person name="Lemons D."/>
            <person name="Li W."/>
            <person name="Lyons J.B."/>
            <person name="Morris A."/>
            <person name="Nichols S."/>
            <person name="Richter D.J."/>
            <person name="Salamov A."/>
            <person name="Bork P."/>
            <person name="Lim W.A."/>
            <person name="Manning G."/>
            <person name="Miller W.T."/>
            <person name="McGinnis W."/>
            <person name="Shapiro H."/>
            <person name="Tjian R."/>
            <person name="Grigoriev I.V."/>
            <person name="Rokhsar D."/>
        </authorList>
    </citation>
    <scope>NUCLEOTIDE SEQUENCE [LARGE SCALE GENOMIC DNA]</scope>
    <source>
        <strain evidence="3">MX1 / ATCC 50154</strain>
    </source>
</reference>
<evidence type="ECO:0000313" key="3">
    <source>
        <dbReference type="Proteomes" id="UP000001357"/>
    </source>
</evidence>
<dbReference type="SUPFAM" id="SSF116846">
    <property type="entry name" value="MIT domain"/>
    <property type="match status" value="1"/>
</dbReference>
<dbReference type="Proteomes" id="UP000001357">
    <property type="component" value="Unassembled WGS sequence"/>
</dbReference>
<dbReference type="GeneID" id="5892403"/>
<sequence>MSLPPSLQQASNLAKAAVENDQLGNFKEALDLYERAAHFLELALADPALGAQREQIRTSLNSYRVRAESLRSEMNGTAPVLPNVPADTAPAYTPATTASSPATQGVAVRSANPSVLQVGWGAVQTVNREGGKYLLQGYQAARAFDQRNNVSGKVIAGAATVAAGAVKLNNEYRVTERIGEAASSAYTRAKAANEEHKILEKTGTIAKAAVTKVGEVDREYQISQKVGSALLSGLNYLSSASSSYLAKQPATPAASAGAGPSQ</sequence>
<dbReference type="AlphaFoldDB" id="A9V3C1"/>
<proteinExistence type="predicted"/>
<evidence type="ECO:0000313" key="2">
    <source>
        <dbReference type="EMBL" id="EDQ88035.1"/>
    </source>
</evidence>
<accession>A9V3C1</accession>
<keyword evidence="3" id="KW-1185">Reference proteome</keyword>
<dbReference type="EMBL" id="CH991556">
    <property type="protein sequence ID" value="EDQ88035.1"/>
    <property type="molecule type" value="Genomic_DNA"/>
</dbReference>
<dbReference type="InParanoid" id="A9V3C1"/>